<evidence type="ECO:0000313" key="5">
    <source>
        <dbReference type="Proteomes" id="UP000886890"/>
    </source>
</evidence>
<dbReference type="InterPro" id="IPR003869">
    <property type="entry name" value="Polysac_CapD-like"/>
</dbReference>
<dbReference type="EMBL" id="DXEK01000033">
    <property type="protein sequence ID" value="HIX76376.1"/>
    <property type="molecule type" value="Genomic_DNA"/>
</dbReference>
<comment type="caution">
    <text evidence="4">The sequence shown here is derived from an EMBL/GenBank/DDBJ whole genome shotgun (WGS) entry which is preliminary data.</text>
</comment>
<protein>
    <submittedName>
        <fullName evidence="4">Polysaccharide biosynthesis protein</fullName>
    </submittedName>
</protein>
<keyword evidence="2" id="KW-1133">Transmembrane helix</keyword>
<sequence>MVKFFLLDLLSIVIASFASIWIRYEFQIDQIEPEFVKTIVWYMPINMIVTVVVYYLFSLYTSLWKYAGITELCKITAAAAVSSILQVIGMAILRKPIFRSYVLLYFVLLLAAAVATRFSYRFLRLVRNKYFRASADRRMNLMVVGAGDAGAAVIKETRLSKESTRKVCCMIDKEPSKWGKRLLGVPIVGDVSEIPDAVKKYQIQKILITIPSANRQAIREIVEVCQETPCEINILPGIYQLIDGEIVTSRLRNVKIEDLLERDPVKVDLDAILDYIQGKTVLVTGGGGSIGSEICRQLAGHGVGKLIIFDIYENNAYSIQKQLEWEYPSLDLEVLIGSVRNESRLQDIFETYHPEIVFHAAAHKHVPLMEDSPNEAIKNNVIGTYLTAQMASRYHARKFILISTDKAVNPTNIMGASKRICEMVIQMIGKKSETEFAAVRFGNVLGSNGSVIPLFRKQIEHGGPVTVTHPDIIRYFMTIPEAVSLVLEAGAYAKNGEIFVLNMGEPVKIDDLARNMIRLSGYEPDVDIMIKYTGLRPGEKLYEELLMNEEGMKTTENDRIFVGRQIEFDETTFEQSLHELEQASNSESREIREIVHRIVPEYQYKERKRNVS</sequence>
<dbReference type="CDD" id="cd05237">
    <property type="entry name" value="UDP_invert_4-6DH_SDR_e"/>
    <property type="match status" value="1"/>
</dbReference>
<dbReference type="SUPFAM" id="SSF53335">
    <property type="entry name" value="S-adenosyl-L-methionine-dependent methyltransferases"/>
    <property type="match status" value="1"/>
</dbReference>
<evidence type="ECO:0000313" key="4">
    <source>
        <dbReference type="EMBL" id="HIX76376.1"/>
    </source>
</evidence>
<evidence type="ECO:0000259" key="3">
    <source>
        <dbReference type="Pfam" id="PF02719"/>
    </source>
</evidence>
<dbReference type="InterPro" id="IPR051203">
    <property type="entry name" value="Polysaccharide_Synthase-Rel"/>
</dbReference>
<feature type="transmembrane region" description="Helical" evidence="2">
    <location>
        <begin position="72"/>
        <end position="92"/>
    </location>
</feature>
<dbReference type="PANTHER" id="PTHR43318:SF1">
    <property type="entry name" value="POLYSACCHARIDE BIOSYNTHESIS PROTEIN EPSC-RELATED"/>
    <property type="match status" value="1"/>
</dbReference>
<evidence type="ECO:0000256" key="1">
    <source>
        <dbReference type="ARBA" id="ARBA00007430"/>
    </source>
</evidence>
<gene>
    <name evidence="4" type="ORF">H9734_02080</name>
</gene>
<evidence type="ECO:0000256" key="2">
    <source>
        <dbReference type="SAM" id="Phobius"/>
    </source>
</evidence>
<dbReference type="PANTHER" id="PTHR43318">
    <property type="entry name" value="UDP-N-ACETYLGLUCOSAMINE 4,6-DEHYDRATASE"/>
    <property type="match status" value="1"/>
</dbReference>
<feature type="domain" description="Polysaccharide biosynthesis protein CapD-like" evidence="3">
    <location>
        <begin position="281"/>
        <end position="562"/>
    </location>
</feature>
<reference evidence="4" key="1">
    <citation type="journal article" date="2021" name="PeerJ">
        <title>Extensive microbial diversity within the chicken gut microbiome revealed by metagenomics and culture.</title>
        <authorList>
            <person name="Gilroy R."/>
            <person name="Ravi A."/>
            <person name="Getino M."/>
            <person name="Pursley I."/>
            <person name="Horton D.L."/>
            <person name="Alikhan N.F."/>
            <person name="Baker D."/>
            <person name="Gharbi K."/>
            <person name="Hall N."/>
            <person name="Watson M."/>
            <person name="Adriaenssens E.M."/>
            <person name="Foster-Nyarko E."/>
            <person name="Jarju S."/>
            <person name="Secka A."/>
            <person name="Antonio M."/>
            <person name="Oren A."/>
            <person name="Chaudhuri R.R."/>
            <person name="La Ragione R."/>
            <person name="Hildebrand F."/>
            <person name="Pallen M.J."/>
        </authorList>
    </citation>
    <scope>NUCLEOTIDE SEQUENCE</scope>
    <source>
        <strain evidence="4">CHK183-1962</strain>
    </source>
</reference>
<organism evidence="4 5">
    <name type="scientific">Candidatus Fusicatenibacter merdavium</name>
    <dbReference type="NCBI Taxonomy" id="2838600"/>
    <lineage>
        <taxon>Bacteria</taxon>
        <taxon>Bacillati</taxon>
        <taxon>Bacillota</taxon>
        <taxon>Clostridia</taxon>
        <taxon>Lachnospirales</taxon>
        <taxon>Lachnospiraceae</taxon>
        <taxon>Fusicatenibacter</taxon>
    </lineage>
</organism>
<dbReference type="Proteomes" id="UP000886890">
    <property type="component" value="Unassembled WGS sequence"/>
</dbReference>
<keyword evidence="2" id="KW-0472">Membrane</keyword>
<dbReference type="Pfam" id="PF13727">
    <property type="entry name" value="CoA_binding_3"/>
    <property type="match status" value="1"/>
</dbReference>
<accession>A0A9D2BHH5</accession>
<feature type="transmembrane region" description="Helical" evidence="2">
    <location>
        <begin position="5"/>
        <end position="24"/>
    </location>
</feature>
<dbReference type="Pfam" id="PF02719">
    <property type="entry name" value="Polysacc_synt_2"/>
    <property type="match status" value="1"/>
</dbReference>
<name>A0A9D2BHH5_9FIRM</name>
<proteinExistence type="inferred from homology"/>
<comment type="similarity">
    <text evidence="1">Belongs to the polysaccharide synthase family.</text>
</comment>
<reference evidence="4" key="2">
    <citation type="submission" date="2021-04" db="EMBL/GenBank/DDBJ databases">
        <authorList>
            <person name="Gilroy R."/>
        </authorList>
    </citation>
    <scope>NUCLEOTIDE SEQUENCE</scope>
    <source>
        <strain evidence="4">CHK183-1962</strain>
    </source>
</reference>
<dbReference type="InterPro" id="IPR036291">
    <property type="entry name" value="NAD(P)-bd_dom_sf"/>
</dbReference>
<feature type="transmembrane region" description="Helical" evidence="2">
    <location>
        <begin position="98"/>
        <end position="120"/>
    </location>
</feature>
<dbReference type="Gene3D" id="3.40.50.720">
    <property type="entry name" value="NAD(P)-binding Rossmann-like Domain"/>
    <property type="match status" value="2"/>
</dbReference>
<keyword evidence="2" id="KW-0812">Transmembrane</keyword>
<dbReference type="InterPro" id="IPR029063">
    <property type="entry name" value="SAM-dependent_MTases_sf"/>
</dbReference>
<dbReference type="SUPFAM" id="SSF51735">
    <property type="entry name" value="NAD(P)-binding Rossmann-fold domains"/>
    <property type="match status" value="1"/>
</dbReference>
<feature type="transmembrane region" description="Helical" evidence="2">
    <location>
        <begin position="39"/>
        <end position="60"/>
    </location>
</feature>
<dbReference type="AlphaFoldDB" id="A0A9D2BHH5"/>